<dbReference type="Gene3D" id="3.30.70.2970">
    <property type="entry name" value="Protein of unknown function (DUF541), domain 2"/>
    <property type="match status" value="1"/>
</dbReference>
<comment type="caution">
    <text evidence="2">The sequence shown here is derived from an EMBL/GenBank/DDBJ whole genome shotgun (WGS) entry which is preliminary data.</text>
</comment>
<accession>A0ABV2TNI2</accession>
<dbReference type="PANTHER" id="PTHR34387">
    <property type="entry name" value="SLR1258 PROTEIN"/>
    <property type="match status" value="1"/>
</dbReference>
<dbReference type="RefSeq" id="WP_354601943.1">
    <property type="nucleotide sequence ID" value="NZ_JBEWZI010000017.1"/>
</dbReference>
<dbReference type="Proteomes" id="UP001549691">
    <property type="component" value="Unassembled WGS sequence"/>
</dbReference>
<keyword evidence="1" id="KW-0812">Transmembrane</keyword>
<dbReference type="InterPro" id="IPR007497">
    <property type="entry name" value="SIMPL/DUF541"/>
</dbReference>
<keyword evidence="1" id="KW-1133">Transmembrane helix</keyword>
<protein>
    <submittedName>
        <fullName evidence="2">SIMPL domain-containing protein</fullName>
    </submittedName>
</protein>
<keyword evidence="3" id="KW-1185">Reference proteome</keyword>
<evidence type="ECO:0000256" key="1">
    <source>
        <dbReference type="SAM" id="Phobius"/>
    </source>
</evidence>
<dbReference type="InterPro" id="IPR052022">
    <property type="entry name" value="26kDa_periplasmic_antigen"/>
</dbReference>
<keyword evidence="1" id="KW-0472">Membrane</keyword>
<feature type="transmembrane region" description="Helical" evidence="1">
    <location>
        <begin position="12"/>
        <end position="31"/>
    </location>
</feature>
<proteinExistence type="predicted"/>
<dbReference type="InterPro" id="IPR016907">
    <property type="entry name" value="UCP029033"/>
</dbReference>
<dbReference type="PANTHER" id="PTHR34387:SF2">
    <property type="entry name" value="SLR1258 PROTEIN"/>
    <property type="match status" value="1"/>
</dbReference>
<organism evidence="2 3">
    <name type="scientific">Uliginosibacterium flavum</name>
    <dbReference type="NCBI Taxonomy" id="1396831"/>
    <lineage>
        <taxon>Bacteria</taxon>
        <taxon>Pseudomonadati</taxon>
        <taxon>Pseudomonadota</taxon>
        <taxon>Betaproteobacteria</taxon>
        <taxon>Rhodocyclales</taxon>
        <taxon>Zoogloeaceae</taxon>
        <taxon>Uliginosibacterium</taxon>
    </lineage>
</organism>
<name>A0ABV2TNI2_9RHOO</name>
<dbReference type="PIRSF" id="PIRSF029033">
    <property type="entry name" value="UCP029033"/>
    <property type="match status" value="1"/>
</dbReference>
<dbReference type="Pfam" id="PF04402">
    <property type="entry name" value="SIMPL"/>
    <property type="match status" value="1"/>
</dbReference>
<sequence length="251" mass="27297">MTQQSQWVRGALVLGALLAFGLITAAALLGYNARIAASQRQSITVKGLAEKPVKADRAELNLSHESRGASPAEALRRLREQKPQLDSFFKDQGFTTEQIEIGAENFFPVFKHTDKGMPTEIVDHYDAGQAFVLRSQNVEQIAKAQRATLSLRENGLALEVGQPQYLVSSLEEMKMSLIGNATQNAFARAGEFARNGNAKVGQMKSASQGAFYILPATGRSEADSDYGGAYDKSTIDKIARVVVTIEYAIQP</sequence>
<reference evidence="2 3" key="1">
    <citation type="submission" date="2024-07" db="EMBL/GenBank/DDBJ databases">
        <title>Uliginosibacterium flavum JJ3220;KACC:17644.</title>
        <authorList>
            <person name="Kim M.K."/>
        </authorList>
    </citation>
    <scope>NUCLEOTIDE SEQUENCE [LARGE SCALE GENOMIC DNA]</scope>
    <source>
        <strain evidence="2 3">KACC:17644</strain>
    </source>
</reference>
<evidence type="ECO:0000313" key="3">
    <source>
        <dbReference type="Proteomes" id="UP001549691"/>
    </source>
</evidence>
<evidence type="ECO:0000313" key="2">
    <source>
        <dbReference type="EMBL" id="MET7015485.1"/>
    </source>
</evidence>
<gene>
    <name evidence="2" type="ORF">ABXR19_14955</name>
</gene>
<dbReference type="Gene3D" id="3.30.110.170">
    <property type="entry name" value="Protein of unknown function (DUF541), domain 1"/>
    <property type="match status" value="1"/>
</dbReference>
<dbReference type="EMBL" id="JBEWZI010000017">
    <property type="protein sequence ID" value="MET7015485.1"/>
    <property type="molecule type" value="Genomic_DNA"/>
</dbReference>